<keyword evidence="3" id="KW-1185">Reference proteome</keyword>
<dbReference type="RefSeq" id="WP_212213972.1">
    <property type="nucleotide sequence ID" value="NZ_JAGUCO010000002.1"/>
</dbReference>
<proteinExistence type="predicted"/>
<dbReference type="PANTHER" id="PTHR10953">
    <property type="entry name" value="UBIQUITIN-ACTIVATING ENZYME E1"/>
    <property type="match status" value="1"/>
</dbReference>
<feature type="domain" description="Rhodanese" evidence="1">
    <location>
        <begin position="301"/>
        <end position="381"/>
    </location>
</feature>
<dbReference type="InterPro" id="IPR001763">
    <property type="entry name" value="Rhodanese-like_dom"/>
</dbReference>
<sequence>MKQQIFIFDHLNSQINMHLTKEELERYKRHTILPMIGVEGQKKLKHAKVLIVGTGGLGSPLSMYLTASGVGTLGLVDFDTVDASNLQRQIVHKSSNVGRLKTESALESLKEINPFVNFQIYNDALTTDNAIEIISQYDYVCDGTDNFKTRYLVNDACVLAGKINVFGSIHQFEGQVSVFGTQQGPCYRCLFPDPPSPGTVPSCAEAGVMGVLPGVIGTIQATEVIKQICGIGQPLVGRLLNYNALNMQFNEVKFIKDHDCPCCGKNPTITKLSSYNEFCDVSTKFIEEEISASELKQMILQNNVPVMIDVREAEEVANSKIEGSVHIPMAQIPDRQNEIPKNVPVVIYCHLGIRSKHVIQFLQQQGFTNLINLTGGIDSFN</sequence>
<dbReference type="InterPro" id="IPR045886">
    <property type="entry name" value="ThiF/MoeB/HesA"/>
</dbReference>
<dbReference type="InterPro" id="IPR000594">
    <property type="entry name" value="ThiF_NAD_FAD-bd"/>
</dbReference>
<dbReference type="CDD" id="cd00757">
    <property type="entry name" value="ThiF_MoeB_HesA_family"/>
    <property type="match status" value="1"/>
</dbReference>
<dbReference type="SUPFAM" id="SSF69572">
    <property type="entry name" value="Activating enzymes of the ubiquitin-like proteins"/>
    <property type="match status" value="1"/>
</dbReference>
<dbReference type="Pfam" id="PF00581">
    <property type="entry name" value="Rhodanese"/>
    <property type="match status" value="1"/>
</dbReference>
<name>A0ABS5JSY9_9BACT</name>
<dbReference type="Pfam" id="PF00899">
    <property type="entry name" value="ThiF"/>
    <property type="match status" value="1"/>
</dbReference>
<evidence type="ECO:0000259" key="1">
    <source>
        <dbReference type="PROSITE" id="PS50206"/>
    </source>
</evidence>
<dbReference type="SMART" id="SM00450">
    <property type="entry name" value="RHOD"/>
    <property type="match status" value="1"/>
</dbReference>
<dbReference type="Gene3D" id="3.40.50.720">
    <property type="entry name" value="NAD(P)-binding Rossmann-like Domain"/>
    <property type="match status" value="1"/>
</dbReference>
<organism evidence="2 3">
    <name type="scientific">Carboxylicivirga linearis</name>
    <dbReference type="NCBI Taxonomy" id="1628157"/>
    <lineage>
        <taxon>Bacteria</taxon>
        <taxon>Pseudomonadati</taxon>
        <taxon>Bacteroidota</taxon>
        <taxon>Bacteroidia</taxon>
        <taxon>Marinilabiliales</taxon>
        <taxon>Marinilabiliaceae</taxon>
        <taxon>Carboxylicivirga</taxon>
    </lineage>
</organism>
<dbReference type="Proteomes" id="UP000708576">
    <property type="component" value="Unassembled WGS sequence"/>
</dbReference>
<dbReference type="InterPro" id="IPR036873">
    <property type="entry name" value="Rhodanese-like_dom_sf"/>
</dbReference>
<accession>A0ABS5JSY9</accession>
<dbReference type="PROSITE" id="PS50206">
    <property type="entry name" value="RHODANESE_3"/>
    <property type="match status" value="1"/>
</dbReference>
<dbReference type="PANTHER" id="PTHR10953:SF102">
    <property type="entry name" value="ADENYLYLTRANSFERASE AND SULFURTRANSFERASE MOCS3"/>
    <property type="match status" value="1"/>
</dbReference>
<reference evidence="2 3" key="1">
    <citation type="journal article" date="2015" name="Int. J. Syst. Evol. Microbiol.">
        <title>Carboxylicivirga linearis sp. nov., isolated from a sea cucumber culture pond.</title>
        <authorList>
            <person name="Wang F.Q."/>
            <person name="Zhou Y.X."/>
            <person name="Lin X.Z."/>
            <person name="Chen G.J."/>
            <person name="Du Z.J."/>
        </authorList>
    </citation>
    <scope>NUCLEOTIDE SEQUENCE [LARGE SCALE GENOMIC DNA]</scope>
    <source>
        <strain evidence="2 3">FB218</strain>
    </source>
</reference>
<protein>
    <submittedName>
        <fullName evidence="2">Molybdopterin-synthase adenylyltransferase MoeB</fullName>
    </submittedName>
</protein>
<dbReference type="InterPro" id="IPR035985">
    <property type="entry name" value="Ubiquitin-activating_enz"/>
</dbReference>
<keyword evidence="2" id="KW-0548">Nucleotidyltransferase</keyword>
<comment type="caution">
    <text evidence="2">The sequence shown here is derived from an EMBL/GenBank/DDBJ whole genome shotgun (WGS) entry which is preliminary data.</text>
</comment>
<dbReference type="NCBIfam" id="NF004281">
    <property type="entry name" value="PRK05690.1"/>
    <property type="match status" value="1"/>
</dbReference>
<dbReference type="Gene3D" id="3.40.250.10">
    <property type="entry name" value="Rhodanese-like domain"/>
    <property type="match status" value="1"/>
</dbReference>
<keyword evidence="2" id="KW-0808">Transferase</keyword>
<evidence type="ECO:0000313" key="2">
    <source>
        <dbReference type="EMBL" id="MBS2097496.1"/>
    </source>
</evidence>
<dbReference type="GO" id="GO:0016779">
    <property type="term" value="F:nucleotidyltransferase activity"/>
    <property type="evidence" value="ECO:0007669"/>
    <property type="project" value="UniProtKB-KW"/>
</dbReference>
<gene>
    <name evidence="2" type="primary">moeB</name>
    <name evidence="2" type="ORF">KEM10_04335</name>
</gene>
<dbReference type="EMBL" id="JAGUCO010000002">
    <property type="protein sequence ID" value="MBS2097496.1"/>
    <property type="molecule type" value="Genomic_DNA"/>
</dbReference>
<evidence type="ECO:0000313" key="3">
    <source>
        <dbReference type="Proteomes" id="UP000708576"/>
    </source>
</evidence>